<organism evidence="1 2">
    <name type="scientific">Prochlorococcus phage P-HM1</name>
    <dbReference type="NCBI Taxonomy" id="445700"/>
    <lineage>
        <taxon>Viruses</taxon>
        <taxon>Duplodnaviria</taxon>
        <taxon>Heunggongvirae</taxon>
        <taxon>Uroviricota</taxon>
        <taxon>Caudoviricetes</taxon>
        <taxon>Eurybiavirus</taxon>
        <taxon>Eurybiavirus PHM2</taxon>
    </lineage>
</organism>
<gene>
    <name evidence="1" type="ORF">PHM1_235</name>
</gene>
<keyword evidence="2" id="KW-1185">Reference proteome</keyword>
<protein>
    <submittedName>
        <fullName evidence="1">Uncharacterized protein</fullName>
    </submittedName>
</protein>
<reference evidence="1 2" key="1">
    <citation type="journal article" date="2010" name="Environ. Microbiol.">
        <title>Genomic analysis of oceanic cyanobacterial myoviruses compared with T4-like myoviruses from diverse hosts and environments.</title>
        <authorList>
            <person name="Sullivan M.B."/>
            <person name="Huang K.H."/>
            <person name="Ignacio-Espinoza J.C."/>
            <person name="Berlin A.M."/>
            <person name="Kelly L."/>
            <person name="Weigele P.R."/>
            <person name="DeFrancesco A.S."/>
            <person name="Kern S.E."/>
            <person name="Thompson L.R."/>
            <person name="Young S."/>
            <person name="Yandava C."/>
            <person name="Fu R."/>
            <person name="Krastins B."/>
            <person name="Chase M."/>
            <person name="Sarracino D."/>
            <person name="Osburne M.S."/>
            <person name="Henn M.R."/>
            <person name="Chisholm S.W."/>
        </authorList>
    </citation>
    <scope>NUCLEOTIDE SEQUENCE [LARGE SCALE GENOMIC DNA]</scope>
    <source>
        <strain evidence="1">M4-247</strain>
    </source>
</reference>
<dbReference type="OrthoDB" id="31618at10239"/>
<dbReference type="Proteomes" id="UP000006530">
    <property type="component" value="Segment"/>
</dbReference>
<evidence type="ECO:0000313" key="1">
    <source>
        <dbReference type="EMBL" id="ADO98859.1"/>
    </source>
</evidence>
<dbReference type="EMBL" id="GU071101">
    <property type="protein sequence ID" value="ADO98859.1"/>
    <property type="molecule type" value="Genomic_DNA"/>
</dbReference>
<dbReference type="RefSeq" id="YP_004322660.1">
    <property type="nucleotide sequence ID" value="NC_015280.1"/>
</dbReference>
<dbReference type="GeneID" id="10327148"/>
<sequence>MGKQRMIWEGNQEIEEVADKYQLTFLHIDCTQDKRADKKLPTNAWIVTYLDRKDGSEEFADHYDIVMGVKMDVFNCYYDKLRDGKRIRDIGWCNGGISPPLFDKKSYLKTSGSGTAKKT</sequence>
<accession>E3SN66</accession>
<dbReference type="KEGG" id="vg:10327148"/>
<evidence type="ECO:0000313" key="2">
    <source>
        <dbReference type="Proteomes" id="UP000006530"/>
    </source>
</evidence>
<name>E3SN66_9CAUD</name>
<proteinExistence type="predicted"/>